<dbReference type="UniPathway" id="UPA00050">
    <property type="reaction ID" value="UER00065"/>
</dbReference>
<feature type="domain" description="Tryptophan synthase beta chain-like PALP" evidence="13">
    <location>
        <begin position="146"/>
        <end position="376"/>
    </location>
</feature>
<evidence type="ECO:0000256" key="6">
    <source>
        <dbReference type="ARBA" id="ARBA00022605"/>
    </source>
</evidence>
<comment type="pathway">
    <text evidence="2">Amino-acid biosynthesis; L-threonine biosynthesis; L-threonine from L-aspartate: step 5/5.</text>
</comment>
<dbReference type="InterPro" id="IPR000634">
    <property type="entry name" value="Ser/Thr_deHydtase_PyrdxlP-BS"/>
</dbReference>
<dbReference type="InterPro" id="IPR029144">
    <property type="entry name" value="Thr_synth_N"/>
</dbReference>
<sequence>MRALSCFGHNKAAEFDHQRRARTDSRLSRCCACRYWCCTRQTGDAVRYISTRGQAPTLSFEEAMLTGLARDGGLYLPESWPEMVTDEIAALAGQSYEEVAFRVMRPFIGDTFTDEEFRAIIDRAYASFGHDVRCPVIQTGPNDWLLELHHGPTLAFKDVAMQLIGQMFEASLTRSGKRVTIVGATSGDTGSAAIEAFRGLEAVDVFILYPHGRVSEVQRRQMTTPSESNVHALAIDGDFDDCQALLKDMFNDLDFRDRVHLAGVNSINWARVLAQVVYYFTSAVALGAPDRSISFTVPTGNFGDIFAGYVAKRMGLPIERLIIATNQNDILHRTLVTGRHEKEGVTPSISPSMDIQVSSNFERLLFDLYDREGEAVTQLMTELKEDGRFTLSQGALDRLLEEFDSGRVSEDETSAEITHMAKATGQILCPHTAIGTKIAREQSGTAPMVTLATAHAAKFPDAVEAATGIRPALPARMADLYERIERVTRLPADLAALQAHIEQHR</sequence>
<evidence type="ECO:0000256" key="5">
    <source>
        <dbReference type="ARBA" id="ARBA00018679"/>
    </source>
</evidence>
<dbReference type="InterPro" id="IPR001926">
    <property type="entry name" value="TrpB-like_PALP"/>
</dbReference>
<evidence type="ECO:0000259" key="14">
    <source>
        <dbReference type="Pfam" id="PF14821"/>
    </source>
</evidence>
<keyword evidence="6" id="KW-0028">Amino-acid biosynthesis</keyword>
<organism evidence="15 16">
    <name type="scientific">Pontivivens insulae</name>
    <dbReference type="NCBI Taxonomy" id="1639689"/>
    <lineage>
        <taxon>Bacteria</taxon>
        <taxon>Pseudomonadati</taxon>
        <taxon>Pseudomonadota</taxon>
        <taxon>Alphaproteobacteria</taxon>
        <taxon>Rhodobacterales</taxon>
        <taxon>Paracoccaceae</taxon>
        <taxon>Pontivivens</taxon>
    </lineage>
</organism>
<evidence type="ECO:0000256" key="11">
    <source>
        <dbReference type="NCBIfam" id="TIGR00260"/>
    </source>
</evidence>
<dbReference type="PANTHER" id="PTHR42690:SF1">
    <property type="entry name" value="THREONINE SYNTHASE-LIKE 2"/>
    <property type="match status" value="1"/>
</dbReference>
<evidence type="ECO:0000256" key="3">
    <source>
        <dbReference type="ARBA" id="ARBA00005517"/>
    </source>
</evidence>
<keyword evidence="7" id="KW-0791">Threonine biosynthesis</keyword>
<dbReference type="InterPro" id="IPR004450">
    <property type="entry name" value="Thr_synthase-like"/>
</dbReference>
<dbReference type="GO" id="GO:0004795">
    <property type="term" value="F:threonine synthase activity"/>
    <property type="evidence" value="ECO:0007669"/>
    <property type="project" value="UniProtKB-UniRule"/>
</dbReference>
<dbReference type="Gene3D" id="3.40.50.1100">
    <property type="match status" value="2"/>
</dbReference>
<keyword evidence="9 15" id="KW-0456">Lyase</keyword>
<dbReference type="Pfam" id="PF24857">
    <property type="entry name" value="THR4_C"/>
    <property type="match status" value="1"/>
</dbReference>
<dbReference type="NCBIfam" id="TIGR00260">
    <property type="entry name" value="thrC"/>
    <property type="match status" value="1"/>
</dbReference>
<dbReference type="InterPro" id="IPR051166">
    <property type="entry name" value="Threonine_Synthase"/>
</dbReference>
<dbReference type="EMBL" id="OMKW01000001">
    <property type="protein sequence ID" value="SPF28085.1"/>
    <property type="molecule type" value="Genomic_DNA"/>
</dbReference>
<evidence type="ECO:0000256" key="1">
    <source>
        <dbReference type="ARBA" id="ARBA00001933"/>
    </source>
</evidence>
<gene>
    <name evidence="15" type="primary">thrC</name>
    <name evidence="15" type="ORF">POI8812_00383</name>
</gene>
<evidence type="ECO:0000259" key="13">
    <source>
        <dbReference type="Pfam" id="PF00291"/>
    </source>
</evidence>
<dbReference type="InterPro" id="IPR036052">
    <property type="entry name" value="TrpB-like_PALP_sf"/>
</dbReference>
<evidence type="ECO:0000256" key="7">
    <source>
        <dbReference type="ARBA" id="ARBA00022697"/>
    </source>
</evidence>
<dbReference type="Gene3D" id="3.90.1380.10">
    <property type="entry name" value="Threonine synthase, N-terminal domain"/>
    <property type="match status" value="1"/>
</dbReference>
<dbReference type="PANTHER" id="PTHR42690">
    <property type="entry name" value="THREONINE SYNTHASE FAMILY MEMBER"/>
    <property type="match status" value="1"/>
</dbReference>
<reference evidence="15 16" key="1">
    <citation type="submission" date="2018-03" db="EMBL/GenBank/DDBJ databases">
        <authorList>
            <person name="Keele B.F."/>
        </authorList>
    </citation>
    <scope>NUCLEOTIDE SEQUENCE [LARGE SCALE GENOMIC DNA]</scope>
    <source>
        <strain evidence="15 16">CeCT 8812</strain>
    </source>
</reference>
<comment type="cofactor">
    <cofactor evidence="1 12">
        <name>pyridoxal 5'-phosphate</name>
        <dbReference type="ChEBI" id="CHEBI:597326"/>
    </cofactor>
</comment>
<feature type="modified residue" description="N6-(pyridoxal phosphate)lysine" evidence="12">
    <location>
        <position position="157"/>
    </location>
</feature>
<feature type="domain" description="Threonine synthase N-terminal" evidence="14">
    <location>
        <begin position="47"/>
        <end position="125"/>
    </location>
</feature>
<dbReference type="GO" id="GO:0030170">
    <property type="term" value="F:pyridoxal phosphate binding"/>
    <property type="evidence" value="ECO:0007669"/>
    <property type="project" value="InterPro"/>
</dbReference>
<evidence type="ECO:0000256" key="4">
    <source>
        <dbReference type="ARBA" id="ARBA00013028"/>
    </source>
</evidence>
<evidence type="ECO:0000256" key="2">
    <source>
        <dbReference type="ARBA" id="ARBA00004979"/>
    </source>
</evidence>
<evidence type="ECO:0000313" key="15">
    <source>
        <dbReference type="EMBL" id="SPF28085.1"/>
    </source>
</evidence>
<evidence type="ECO:0000256" key="10">
    <source>
        <dbReference type="ARBA" id="ARBA00049144"/>
    </source>
</evidence>
<dbReference type="Pfam" id="PF00291">
    <property type="entry name" value="PALP"/>
    <property type="match status" value="1"/>
</dbReference>
<dbReference type="EC" id="4.2.3.1" evidence="4 11"/>
<keyword evidence="16" id="KW-1185">Reference proteome</keyword>
<dbReference type="GO" id="GO:0009088">
    <property type="term" value="P:threonine biosynthetic process"/>
    <property type="evidence" value="ECO:0007669"/>
    <property type="project" value="UniProtKB-UniRule"/>
</dbReference>
<keyword evidence="8 12" id="KW-0663">Pyridoxal phosphate</keyword>
<dbReference type="PROSITE" id="PS00165">
    <property type="entry name" value="DEHYDRATASE_SER_THR"/>
    <property type="match status" value="1"/>
</dbReference>
<comment type="catalytic activity">
    <reaction evidence="10">
        <text>O-phospho-L-homoserine + H2O = L-threonine + phosphate</text>
        <dbReference type="Rhea" id="RHEA:10840"/>
        <dbReference type="ChEBI" id="CHEBI:15377"/>
        <dbReference type="ChEBI" id="CHEBI:43474"/>
        <dbReference type="ChEBI" id="CHEBI:57590"/>
        <dbReference type="ChEBI" id="CHEBI:57926"/>
        <dbReference type="EC" id="4.2.3.1"/>
    </reaction>
</comment>
<accession>A0A2R8A7C3</accession>
<comment type="similarity">
    <text evidence="3">Belongs to the threonine synthase family.</text>
</comment>
<protein>
    <recommendedName>
        <fullName evidence="5 11">Threonine synthase</fullName>
        <ecNumber evidence="4 11">4.2.3.1</ecNumber>
    </recommendedName>
</protein>
<evidence type="ECO:0000256" key="8">
    <source>
        <dbReference type="ARBA" id="ARBA00022898"/>
    </source>
</evidence>
<name>A0A2R8A7C3_9RHOB</name>
<evidence type="ECO:0000256" key="9">
    <source>
        <dbReference type="ARBA" id="ARBA00023239"/>
    </source>
</evidence>
<dbReference type="InterPro" id="IPR037158">
    <property type="entry name" value="Thr_synth_N_sf"/>
</dbReference>
<dbReference type="CDD" id="cd01560">
    <property type="entry name" value="Thr-synth_2"/>
    <property type="match status" value="1"/>
</dbReference>
<evidence type="ECO:0000313" key="16">
    <source>
        <dbReference type="Proteomes" id="UP000244932"/>
    </source>
</evidence>
<dbReference type="SUPFAM" id="SSF53686">
    <property type="entry name" value="Tryptophan synthase beta subunit-like PLP-dependent enzymes"/>
    <property type="match status" value="1"/>
</dbReference>
<dbReference type="Pfam" id="PF14821">
    <property type="entry name" value="Thr_synth_N"/>
    <property type="match status" value="1"/>
</dbReference>
<dbReference type="Proteomes" id="UP000244932">
    <property type="component" value="Unassembled WGS sequence"/>
</dbReference>
<evidence type="ECO:0000256" key="12">
    <source>
        <dbReference type="PIRSR" id="PIRSR604450-51"/>
    </source>
</evidence>
<dbReference type="AlphaFoldDB" id="A0A2R8A7C3"/>
<proteinExistence type="inferred from homology"/>